<dbReference type="InterPro" id="IPR039425">
    <property type="entry name" value="RNA_pol_sigma-70-like"/>
</dbReference>
<evidence type="ECO:0000259" key="6">
    <source>
        <dbReference type="Pfam" id="PF08281"/>
    </source>
</evidence>
<dbReference type="SUPFAM" id="SSF88946">
    <property type="entry name" value="Sigma2 domain of RNA polymerase sigma factors"/>
    <property type="match status" value="1"/>
</dbReference>
<dbReference type="InterPro" id="IPR013249">
    <property type="entry name" value="RNA_pol_sigma70_r4_t2"/>
</dbReference>
<reference evidence="7 8" key="1">
    <citation type="submission" date="2016-10" db="EMBL/GenBank/DDBJ databases">
        <authorList>
            <person name="de Groot N.N."/>
        </authorList>
    </citation>
    <scope>NUCLEOTIDE SEQUENCE [LARGE SCALE GENOMIC DNA]</scope>
    <source>
        <strain evidence="7 8">DSM 21668</strain>
    </source>
</reference>
<evidence type="ECO:0000256" key="3">
    <source>
        <dbReference type="ARBA" id="ARBA00023082"/>
    </source>
</evidence>
<sequence>MKILPLFQTEEQLVKACQKADPKAQRRVYDKYASRMLSVCRRYFNDEYEAEEAMIEGFVKVFEKIAQFKLEGSFEGWIRRIVVNECLMALRAKKQLGWQTSYDDVLEEPTPQLPETSLEAADLMRLIESLPIGYRTVFNLYAIEGYSHEEIARTLQITESTSKSQLHRARALLQRMIVEADTRQSINY</sequence>
<evidence type="ECO:0000259" key="5">
    <source>
        <dbReference type="Pfam" id="PF04542"/>
    </source>
</evidence>
<dbReference type="InterPro" id="IPR014284">
    <property type="entry name" value="RNA_pol_sigma-70_dom"/>
</dbReference>
<dbReference type="AlphaFoldDB" id="A0A1G9VJX1"/>
<accession>A0A1G9VJX1</accession>
<dbReference type="Gene3D" id="1.10.10.10">
    <property type="entry name" value="Winged helix-like DNA-binding domain superfamily/Winged helix DNA-binding domain"/>
    <property type="match status" value="1"/>
</dbReference>
<evidence type="ECO:0000256" key="1">
    <source>
        <dbReference type="ARBA" id="ARBA00010641"/>
    </source>
</evidence>
<dbReference type="InterPro" id="IPR036388">
    <property type="entry name" value="WH-like_DNA-bd_sf"/>
</dbReference>
<dbReference type="InterPro" id="IPR013324">
    <property type="entry name" value="RNA_pol_sigma_r3/r4-like"/>
</dbReference>
<dbReference type="InterPro" id="IPR007627">
    <property type="entry name" value="RNA_pol_sigma70_r2"/>
</dbReference>
<keyword evidence="4" id="KW-0804">Transcription</keyword>
<feature type="domain" description="RNA polymerase sigma-70 region 2" evidence="5">
    <location>
        <begin position="29"/>
        <end position="94"/>
    </location>
</feature>
<keyword evidence="3" id="KW-0731">Sigma factor</keyword>
<dbReference type="Gene3D" id="1.10.1740.10">
    <property type="match status" value="1"/>
</dbReference>
<dbReference type="PANTHER" id="PTHR43133:SF46">
    <property type="entry name" value="RNA POLYMERASE SIGMA-70 FACTOR ECF SUBFAMILY"/>
    <property type="match status" value="1"/>
</dbReference>
<keyword evidence="8" id="KW-1185">Reference proteome</keyword>
<dbReference type="EMBL" id="FNGS01000008">
    <property type="protein sequence ID" value="SDM72494.1"/>
    <property type="molecule type" value="Genomic_DNA"/>
</dbReference>
<evidence type="ECO:0000256" key="2">
    <source>
        <dbReference type="ARBA" id="ARBA00023015"/>
    </source>
</evidence>
<keyword evidence="2" id="KW-0805">Transcription regulation</keyword>
<gene>
    <name evidence="7" type="ORF">SAMN04488090_4140</name>
</gene>
<protein>
    <submittedName>
        <fullName evidence="7">RNA polymerase sigma-70 factor, ECF subfamily</fullName>
    </submittedName>
</protein>
<comment type="similarity">
    <text evidence="1">Belongs to the sigma-70 factor family. ECF subfamily.</text>
</comment>
<dbReference type="CDD" id="cd06171">
    <property type="entry name" value="Sigma70_r4"/>
    <property type="match status" value="1"/>
</dbReference>
<dbReference type="PANTHER" id="PTHR43133">
    <property type="entry name" value="RNA POLYMERASE ECF-TYPE SIGMA FACTO"/>
    <property type="match status" value="1"/>
</dbReference>
<feature type="domain" description="RNA polymerase sigma factor 70 region 4 type 2" evidence="6">
    <location>
        <begin position="122"/>
        <end position="173"/>
    </location>
</feature>
<name>A0A1G9VJX1_9BACT</name>
<dbReference type="NCBIfam" id="TIGR02937">
    <property type="entry name" value="sigma70-ECF"/>
    <property type="match status" value="1"/>
</dbReference>
<organism evidence="7 8">
    <name type="scientific">Siphonobacter aquaeclarae</name>
    <dbReference type="NCBI Taxonomy" id="563176"/>
    <lineage>
        <taxon>Bacteria</taxon>
        <taxon>Pseudomonadati</taxon>
        <taxon>Bacteroidota</taxon>
        <taxon>Cytophagia</taxon>
        <taxon>Cytophagales</taxon>
        <taxon>Cytophagaceae</taxon>
        <taxon>Siphonobacter</taxon>
    </lineage>
</organism>
<dbReference type="Pfam" id="PF04542">
    <property type="entry name" value="Sigma70_r2"/>
    <property type="match status" value="1"/>
</dbReference>
<dbReference type="GO" id="GO:0006352">
    <property type="term" value="P:DNA-templated transcription initiation"/>
    <property type="evidence" value="ECO:0007669"/>
    <property type="project" value="InterPro"/>
</dbReference>
<evidence type="ECO:0000313" key="7">
    <source>
        <dbReference type="EMBL" id="SDM72494.1"/>
    </source>
</evidence>
<proteinExistence type="inferred from homology"/>
<dbReference type="GO" id="GO:0016987">
    <property type="term" value="F:sigma factor activity"/>
    <property type="evidence" value="ECO:0007669"/>
    <property type="project" value="UniProtKB-KW"/>
</dbReference>
<dbReference type="Pfam" id="PF08281">
    <property type="entry name" value="Sigma70_r4_2"/>
    <property type="match status" value="1"/>
</dbReference>
<dbReference type="Proteomes" id="UP000198901">
    <property type="component" value="Unassembled WGS sequence"/>
</dbReference>
<dbReference type="GO" id="GO:0003677">
    <property type="term" value="F:DNA binding"/>
    <property type="evidence" value="ECO:0007669"/>
    <property type="project" value="InterPro"/>
</dbReference>
<dbReference type="RefSeq" id="WP_093207484.1">
    <property type="nucleotide sequence ID" value="NZ_FNGS01000008.1"/>
</dbReference>
<evidence type="ECO:0000256" key="4">
    <source>
        <dbReference type="ARBA" id="ARBA00023163"/>
    </source>
</evidence>
<evidence type="ECO:0000313" key="8">
    <source>
        <dbReference type="Proteomes" id="UP000198901"/>
    </source>
</evidence>
<dbReference type="SUPFAM" id="SSF88659">
    <property type="entry name" value="Sigma3 and sigma4 domains of RNA polymerase sigma factors"/>
    <property type="match status" value="1"/>
</dbReference>
<dbReference type="STRING" id="563176.SAMN04488090_4140"/>
<dbReference type="OrthoDB" id="941544at2"/>
<dbReference type="InterPro" id="IPR013325">
    <property type="entry name" value="RNA_pol_sigma_r2"/>
</dbReference>